<gene>
    <name evidence="7" type="ORF">THAOC_09741</name>
</gene>
<evidence type="ECO:0000313" key="8">
    <source>
        <dbReference type="Proteomes" id="UP000266841"/>
    </source>
</evidence>
<dbReference type="SUPFAM" id="SSF144232">
    <property type="entry name" value="HIT/MYND zinc finger-like"/>
    <property type="match status" value="1"/>
</dbReference>
<evidence type="ECO:0000313" key="7">
    <source>
        <dbReference type="EMBL" id="EJK69043.1"/>
    </source>
</evidence>
<evidence type="ECO:0000256" key="4">
    <source>
        <dbReference type="PROSITE-ProRule" id="PRU00134"/>
    </source>
</evidence>
<keyword evidence="3" id="KW-0862">Zinc</keyword>
<feature type="region of interest" description="Disordered" evidence="5">
    <location>
        <begin position="78"/>
        <end position="97"/>
    </location>
</feature>
<proteinExistence type="predicted"/>
<keyword evidence="2 4" id="KW-0863">Zinc-finger</keyword>
<dbReference type="OrthoDB" id="193263at2759"/>
<dbReference type="InterPro" id="IPR002893">
    <property type="entry name" value="Znf_MYND"/>
</dbReference>
<feature type="domain" description="MYND-type" evidence="6">
    <location>
        <begin position="509"/>
        <end position="547"/>
    </location>
</feature>
<sequence>MVLLQRLQAVRGLELVLGNVRREVGAEEEVGGEDDQDGTRIPVGDRHCLDFLIARDGWVCAVGKPCLVTLSGGIWGRDAGPDNPERPVEKAKSPQLRTQECRQCRTLPDAGRSRGSRSKRVRCHAGWAVCRPLGFVCVGISSISAKMNGEDLIYDYQFHVVDEPSEWAFNWEYTECGTPTPTPRENRATMWMVQNVSDPVWNVERLFKKLGKGKHCPVKLEVESDSSSEVGGVPSYRLTVRHKKTNDVVMDGRMSIPTPDTPDPNVGTYSIFRTKTKFGLTVFRTIWDTTVHGTVAFVEHKKFEIKLDGDYHVTIVTGDGPEDETEDFERLSTRFTLFYMDEEVARCHMSYRDGSYDPSIGPTIEMIAVKQSHRGKGLANVLWHWVLYYINNNFTLECANNDVRPGHVMIKATQIMTQEVERRERKRTGGLWPVGFKEYLFDYCGFSVRIQKGLMSHMFGSRRPKDEEGVLYVPLLQKHKIPTKMALEKKACPKPGVTIMRSKCGTRACLWCGKTGLSLVRCTRCETSFYCNAQCQKNDWTRHKKWCGKTRKQVRKKLIEEGGMVENEDGTYSLVLGPRGQMGP</sequence>
<evidence type="ECO:0000256" key="2">
    <source>
        <dbReference type="ARBA" id="ARBA00022771"/>
    </source>
</evidence>
<feature type="compositionally biased region" description="Basic and acidic residues" evidence="5">
    <location>
        <begin position="79"/>
        <end position="92"/>
    </location>
</feature>
<dbReference type="Pfam" id="PF01753">
    <property type="entry name" value="zf-MYND"/>
    <property type="match status" value="1"/>
</dbReference>
<protein>
    <recommendedName>
        <fullName evidence="6">MYND-type domain-containing protein</fullName>
    </recommendedName>
</protein>
<dbReference type="GO" id="GO:0008270">
    <property type="term" value="F:zinc ion binding"/>
    <property type="evidence" value="ECO:0007669"/>
    <property type="project" value="UniProtKB-KW"/>
</dbReference>
<evidence type="ECO:0000259" key="6">
    <source>
        <dbReference type="PROSITE" id="PS50865"/>
    </source>
</evidence>
<dbReference type="AlphaFoldDB" id="K0SRU1"/>
<dbReference type="Proteomes" id="UP000266841">
    <property type="component" value="Unassembled WGS sequence"/>
</dbReference>
<accession>K0SRU1</accession>
<dbReference type="Gene3D" id="6.10.140.2220">
    <property type="match status" value="1"/>
</dbReference>
<name>K0SRU1_THAOC</name>
<evidence type="ECO:0000256" key="5">
    <source>
        <dbReference type="SAM" id="MobiDB-lite"/>
    </source>
</evidence>
<organism evidence="7 8">
    <name type="scientific">Thalassiosira oceanica</name>
    <name type="common">Marine diatom</name>
    <dbReference type="NCBI Taxonomy" id="159749"/>
    <lineage>
        <taxon>Eukaryota</taxon>
        <taxon>Sar</taxon>
        <taxon>Stramenopiles</taxon>
        <taxon>Ochrophyta</taxon>
        <taxon>Bacillariophyta</taxon>
        <taxon>Coscinodiscophyceae</taxon>
        <taxon>Thalassiosirophycidae</taxon>
        <taxon>Thalassiosirales</taxon>
        <taxon>Thalassiosiraceae</taxon>
        <taxon>Thalassiosira</taxon>
    </lineage>
</organism>
<evidence type="ECO:0000256" key="3">
    <source>
        <dbReference type="ARBA" id="ARBA00022833"/>
    </source>
</evidence>
<dbReference type="PROSITE" id="PS50865">
    <property type="entry name" value="ZF_MYND_2"/>
    <property type="match status" value="1"/>
</dbReference>
<keyword evidence="1" id="KW-0479">Metal-binding</keyword>
<dbReference type="EMBL" id="AGNL01010534">
    <property type="protein sequence ID" value="EJK69043.1"/>
    <property type="molecule type" value="Genomic_DNA"/>
</dbReference>
<reference evidence="7 8" key="1">
    <citation type="journal article" date="2012" name="Genome Biol.">
        <title>Genome and low-iron response of an oceanic diatom adapted to chronic iron limitation.</title>
        <authorList>
            <person name="Lommer M."/>
            <person name="Specht M."/>
            <person name="Roy A.S."/>
            <person name="Kraemer L."/>
            <person name="Andreson R."/>
            <person name="Gutowska M.A."/>
            <person name="Wolf J."/>
            <person name="Bergner S.V."/>
            <person name="Schilhabel M.B."/>
            <person name="Klostermeier U.C."/>
            <person name="Beiko R.G."/>
            <person name="Rosenstiel P."/>
            <person name="Hippler M."/>
            <person name="Laroche J."/>
        </authorList>
    </citation>
    <scope>NUCLEOTIDE SEQUENCE [LARGE SCALE GENOMIC DNA]</scope>
    <source>
        <strain evidence="7 8">CCMP1005</strain>
    </source>
</reference>
<comment type="caution">
    <text evidence="7">The sequence shown here is derived from an EMBL/GenBank/DDBJ whole genome shotgun (WGS) entry which is preliminary data.</text>
</comment>
<evidence type="ECO:0000256" key="1">
    <source>
        <dbReference type="ARBA" id="ARBA00022723"/>
    </source>
</evidence>
<keyword evidence="8" id="KW-1185">Reference proteome</keyword>